<dbReference type="PANTHER" id="PTHR48465:SF1">
    <property type="entry name" value="PROTEIN SSUH2 HOMOLOG"/>
    <property type="match status" value="1"/>
</dbReference>
<dbReference type="Proteomes" id="UP000215902">
    <property type="component" value="Unassembled WGS sequence"/>
</dbReference>
<dbReference type="PANTHER" id="PTHR48465">
    <property type="entry name" value="PROTEIN SSUH2 HOMOLOG"/>
    <property type="match status" value="1"/>
</dbReference>
<evidence type="ECO:0008006" key="4">
    <source>
        <dbReference type="Google" id="ProtNLM"/>
    </source>
</evidence>
<accession>A0A267DR70</accession>
<feature type="region of interest" description="Disordered" evidence="1">
    <location>
        <begin position="1"/>
        <end position="74"/>
    </location>
</feature>
<feature type="compositionally biased region" description="Polar residues" evidence="1">
    <location>
        <begin position="32"/>
        <end position="46"/>
    </location>
</feature>
<dbReference type="AlphaFoldDB" id="A0A267DR70"/>
<dbReference type="InterPro" id="IPR052789">
    <property type="entry name" value="SSUH2_homolog"/>
</dbReference>
<comment type="caution">
    <text evidence="2">The sequence shown here is derived from an EMBL/GenBank/DDBJ whole genome shotgun (WGS) entry which is preliminary data.</text>
</comment>
<evidence type="ECO:0000256" key="1">
    <source>
        <dbReference type="SAM" id="MobiDB-lite"/>
    </source>
</evidence>
<feature type="compositionally biased region" description="Pro residues" evidence="1">
    <location>
        <begin position="50"/>
        <end position="64"/>
    </location>
</feature>
<protein>
    <recommendedName>
        <fullName evidence="4">CR-type domain-containing protein</fullName>
    </recommendedName>
</protein>
<organism evidence="2 3">
    <name type="scientific">Macrostomum lignano</name>
    <dbReference type="NCBI Taxonomy" id="282301"/>
    <lineage>
        <taxon>Eukaryota</taxon>
        <taxon>Metazoa</taxon>
        <taxon>Spiralia</taxon>
        <taxon>Lophotrochozoa</taxon>
        <taxon>Platyhelminthes</taxon>
        <taxon>Rhabditophora</taxon>
        <taxon>Macrostomorpha</taxon>
        <taxon>Macrostomida</taxon>
        <taxon>Macrostomidae</taxon>
        <taxon>Macrostomum</taxon>
    </lineage>
</organism>
<sequence length="463" mass="52311">MSTDQNRPLVQPPGYENIRPSTYGQYQPIPMQPQNGRWSNNGQQHGMQLPPQPPPPPPPPPPPQQQRQQQNLRDQIRAHNSSDYWFESASTISAINCELPPEEPPTPSAPPYNEMEKISGYDEILQPHVAYVAPPPSYQEAISNLATSTVENFLSGSSLTEMEARQLLIGLAKSKCCWSKRAAEDMLIKSLTQTTAVHYMVKTFLETRATDWASEPFRGQIIDGPQNGVPPPPWDIEVRTPEMFRDTVINVEVPHTASVRVCHRCHGCGSVHCSSCSGLGRHRCYSCNSTGATRGFHHDEPRRICYVCDGNGQRICERCHGRGRTTCTVCEAAGQVKYFVKLTVTFKTRAKDFILERTLLPNQLIREVSGLILFEDTQPLLNPIQSFPEPEVNEQSAGIIQEHRALSQTGRIWMQNHVIRGVPVFQCDCQWKDKQFQYFVYGENRKVYADEYPQRCCCGCQLL</sequence>
<name>A0A267DR70_9PLAT</name>
<keyword evidence="3" id="KW-1185">Reference proteome</keyword>
<evidence type="ECO:0000313" key="3">
    <source>
        <dbReference type="Proteomes" id="UP000215902"/>
    </source>
</evidence>
<dbReference type="EMBL" id="NIVC01003355">
    <property type="protein sequence ID" value="PAA51798.1"/>
    <property type="molecule type" value="Genomic_DNA"/>
</dbReference>
<gene>
    <name evidence="2" type="ORF">BOX15_Mlig021214g1</name>
</gene>
<reference evidence="2 3" key="1">
    <citation type="submission" date="2017-06" db="EMBL/GenBank/DDBJ databases">
        <title>A platform for efficient transgenesis in Macrostomum lignano, a flatworm model organism for stem cell research.</title>
        <authorList>
            <person name="Berezikov E."/>
        </authorList>
    </citation>
    <scope>NUCLEOTIDE SEQUENCE [LARGE SCALE GENOMIC DNA]</scope>
    <source>
        <strain evidence="2">DV1</strain>
        <tissue evidence="2">Whole organism</tissue>
    </source>
</reference>
<dbReference type="OrthoDB" id="3355217at2759"/>
<proteinExistence type="predicted"/>
<dbReference type="SUPFAM" id="SSF101447">
    <property type="entry name" value="Formin homology 2 domain (FH2 domain)"/>
    <property type="match status" value="1"/>
</dbReference>
<evidence type="ECO:0000313" key="2">
    <source>
        <dbReference type="EMBL" id="PAA51798.1"/>
    </source>
</evidence>